<reference evidence="2" key="1">
    <citation type="submission" date="2021-11" db="EMBL/GenBank/DDBJ databases">
        <authorList>
            <consortium name="Genoscope - CEA"/>
            <person name="William W."/>
        </authorList>
    </citation>
    <scope>NUCLEOTIDE SEQUENCE</scope>
</reference>
<gene>
    <name evidence="2" type="ORF">PECAL_1P30640</name>
</gene>
<evidence type="ECO:0000256" key="1">
    <source>
        <dbReference type="SAM" id="MobiDB-lite"/>
    </source>
</evidence>
<dbReference type="AlphaFoldDB" id="A0A8J2WYB2"/>
<evidence type="ECO:0000313" key="3">
    <source>
        <dbReference type="Proteomes" id="UP000789595"/>
    </source>
</evidence>
<proteinExistence type="predicted"/>
<feature type="region of interest" description="Disordered" evidence="1">
    <location>
        <begin position="61"/>
        <end position="140"/>
    </location>
</feature>
<evidence type="ECO:0000313" key="2">
    <source>
        <dbReference type="EMBL" id="CAH0366566.1"/>
    </source>
</evidence>
<keyword evidence="3" id="KW-1185">Reference proteome</keyword>
<comment type="caution">
    <text evidence="2">The sequence shown here is derived from an EMBL/GenBank/DDBJ whole genome shotgun (WGS) entry which is preliminary data.</text>
</comment>
<dbReference type="EMBL" id="CAKKNE010000001">
    <property type="protein sequence ID" value="CAH0366566.1"/>
    <property type="molecule type" value="Genomic_DNA"/>
</dbReference>
<organism evidence="2 3">
    <name type="scientific">Pelagomonas calceolata</name>
    <dbReference type="NCBI Taxonomy" id="35677"/>
    <lineage>
        <taxon>Eukaryota</taxon>
        <taxon>Sar</taxon>
        <taxon>Stramenopiles</taxon>
        <taxon>Ochrophyta</taxon>
        <taxon>Pelagophyceae</taxon>
        <taxon>Pelagomonadales</taxon>
        <taxon>Pelagomonadaceae</taxon>
        <taxon>Pelagomonas</taxon>
    </lineage>
</organism>
<dbReference type="Proteomes" id="UP000789595">
    <property type="component" value="Unassembled WGS sequence"/>
</dbReference>
<accession>A0A8J2WYB2</accession>
<protein>
    <submittedName>
        <fullName evidence="2">Uncharacterized protein</fullName>
    </submittedName>
</protein>
<name>A0A8J2WYB2_9STRA</name>
<sequence>MFRFAKAVDLHDETSWSAWGMGRRRPARPPSAPRPACRRAPEHRWSYSPLTSCDAARLPATRLRSVPTTTRSLPAAARPREHLNSDQVNIPTAKAPQGAPPPPHAHYTPKTAARPRQPPRSRKTRKTATKNNPETMARQPRIPMKSEIEQALLVLEHTERSTLVDCGADKRIRQLFKTTSTRRKAQDFDKSEMSPTKLAKLSHNQGRSALLGAEFCTDLVLETCDVEAAGALASTCGLARVRCEPKLKAWKALRRKIQNADLGTIETILDKYVTSPRTMCWTLSRLSAMGGEGVAYEHGRRLKVSEAKGLTPKHVTEITKKLRAAEKSEKPLYGPNEHIGCPPKLARYAANHFSVKHVRAERPDVHGWTRHAGSKYWLGVWKLLANSAVSRNKTNGGRYVLERFVFPARSEEWVAVAEVRVAKRFYSHRLELVAQLEQTGPTHYLKVKPSLRGRADDTIDQKPATFEQCGAAPAWEGETFEVPAASMGNP</sequence>
<feature type="compositionally biased region" description="Basic residues" evidence="1">
    <location>
        <begin position="117"/>
        <end position="128"/>
    </location>
</feature>
<feature type="region of interest" description="Disordered" evidence="1">
    <location>
        <begin position="20"/>
        <end position="41"/>
    </location>
</feature>
<dbReference type="OrthoDB" id="10526539at2759"/>